<dbReference type="Proteomes" id="UP001499938">
    <property type="component" value="Unassembled WGS sequence"/>
</dbReference>
<proteinExistence type="predicted"/>
<feature type="transmembrane region" description="Helical" evidence="1">
    <location>
        <begin position="169"/>
        <end position="188"/>
    </location>
</feature>
<feature type="transmembrane region" description="Helical" evidence="1">
    <location>
        <begin position="282"/>
        <end position="299"/>
    </location>
</feature>
<comment type="caution">
    <text evidence="2">The sequence shown here is derived from an EMBL/GenBank/DDBJ whole genome shotgun (WGS) entry which is preliminary data.</text>
</comment>
<dbReference type="Pfam" id="PF22564">
    <property type="entry name" value="HAAS"/>
    <property type="match status" value="1"/>
</dbReference>
<keyword evidence="1" id="KW-0472">Membrane</keyword>
<keyword evidence="1" id="KW-0812">Transmembrane</keyword>
<keyword evidence="3" id="KW-1185">Reference proteome</keyword>
<feature type="transmembrane region" description="Helical" evidence="1">
    <location>
        <begin position="79"/>
        <end position="99"/>
    </location>
</feature>
<feature type="transmembrane region" description="Helical" evidence="1">
    <location>
        <begin position="234"/>
        <end position="256"/>
    </location>
</feature>
<name>A0ABP4YC24_9MICO</name>
<dbReference type="EMBL" id="BAAAPO010000068">
    <property type="protein sequence ID" value="GAA1810414.1"/>
    <property type="molecule type" value="Genomic_DNA"/>
</dbReference>
<feature type="transmembrane region" description="Helical" evidence="1">
    <location>
        <begin position="208"/>
        <end position="227"/>
    </location>
</feature>
<evidence type="ECO:0000313" key="3">
    <source>
        <dbReference type="Proteomes" id="UP001499938"/>
    </source>
</evidence>
<reference evidence="3" key="1">
    <citation type="journal article" date="2019" name="Int. J. Syst. Evol. Microbiol.">
        <title>The Global Catalogue of Microorganisms (GCM) 10K type strain sequencing project: providing services to taxonomists for standard genome sequencing and annotation.</title>
        <authorList>
            <consortium name="The Broad Institute Genomics Platform"/>
            <consortium name="The Broad Institute Genome Sequencing Center for Infectious Disease"/>
            <person name="Wu L."/>
            <person name="Ma J."/>
        </authorList>
    </citation>
    <scope>NUCLEOTIDE SEQUENCE [LARGE SCALE GENOMIC DNA]</scope>
    <source>
        <strain evidence="3">JCM 15592</strain>
    </source>
</reference>
<evidence type="ECO:0000256" key="1">
    <source>
        <dbReference type="SAM" id="Phobius"/>
    </source>
</evidence>
<accession>A0ABP4YC24</accession>
<feature type="transmembrane region" description="Helical" evidence="1">
    <location>
        <begin position="111"/>
        <end position="133"/>
    </location>
</feature>
<evidence type="ECO:0000313" key="2">
    <source>
        <dbReference type="EMBL" id="GAA1810414.1"/>
    </source>
</evidence>
<organism evidence="2 3">
    <name type="scientific">Nostocoides veronense</name>
    <dbReference type="NCBI Taxonomy" id="330836"/>
    <lineage>
        <taxon>Bacteria</taxon>
        <taxon>Bacillati</taxon>
        <taxon>Actinomycetota</taxon>
        <taxon>Actinomycetes</taxon>
        <taxon>Micrococcales</taxon>
        <taxon>Intrasporangiaceae</taxon>
        <taxon>Nostocoides</taxon>
    </lineage>
</organism>
<sequence>MHAVTAHLPEDQRADIAAELRGTIEDTVAAAPPGTDPSAAEHAALLTLGDPSTLAASYRGVGRVLIGPRLYPAWRRTMTMLLSWVPLLAGAVTLLSGLGDSGSLVDLLGSIVSSVFVATVMVAFWVTVGYAIAERSGSEVIDGFGSAEDWDPGDLPEPQARQVSWGEGIAAVILEAFVLTLVLLPGRLGGSVDQVRWGQIFTDTAYSLRWVLAAGLAVSLLASVHVLARGRWSWPTAIASLAGTLLFTAPLVWLAGRNDLIAWDTLPTNWPYHEALGDQERTMRVLVLVLLAIALWEMVDAIRKAARSRH</sequence>
<keyword evidence="1" id="KW-1133">Transmembrane helix</keyword>
<gene>
    <name evidence="2" type="ORF">GCM10009811_36710</name>
</gene>
<protein>
    <submittedName>
        <fullName evidence="2">Permease prefix domain 1-containing protein</fullName>
    </submittedName>
</protein>